<evidence type="ECO:0000256" key="1">
    <source>
        <dbReference type="SAM" id="Coils"/>
    </source>
</evidence>
<keyword evidence="1" id="KW-0175">Coiled coil</keyword>
<reference evidence="2" key="1">
    <citation type="submission" date="2020-03" db="EMBL/GenBank/DDBJ databases">
        <title>The deep terrestrial virosphere.</title>
        <authorList>
            <person name="Holmfeldt K."/>
            <person name="Nilsson E."/>
            <person name="Simone D."/>
            <person name="Lopez-Fernandez M."/>
            <person name="Wu X."/>
            <person name="de Brujin I."/>
            <person name="Lundin D."/>
            <person name="Andersson A."/>
            <person name="Bertilsson S."/>
            <person name="Dopson M."/>
        </authorList>
    </citation>
    <scope>NUCLEOTIDE SEQUENCE</scope>
    <source>
        <strain evidence="2">MM415A03179</strain>
        <strain evidence="3">MM415B03342</strain>
    </source>
</reference>
<gene>
    <name evidence="2" type="ORF">MM415A03179_0010</name>
    <name evidence="3" type="ORF">MM415B03342_0010</name>
</gene>
<protein>
    <submittedName>
        <fullName evidence="2">Uncharacterized protein</fullName>
    </submittedName>
</protein>
<organism evidence="2">
    <name type="scientific">viral metagenome</name>
    <dbReference type="NCBI Taxonomy" id="1070528"/>
    <lineage>
        <taxon>unclassified sequences</taxon>
        <taxon>metagenomes</taxon>
        <taxon>organismal metagenomes</taxon>
    </lineage>
</organism>
<dbReference type="AlphaFoldDB" id="A0A6M3JNG2"/>
<dbReference type="EMBL" id="MT142994">
    <property type="protein sequence ID" value="QJA91535.1"/>
    <property type="molecule type" value="Genomic_DNA"/>
</dbReference>
<evidence type="ECO:0000313" key="3">
    <source>
        <dbReference type="EMBL" id="QJA91535.1"/>
    </source>
</evidence>
<dbReference type="EMBL" id="MT141873">
    <property type="protein sequence ID" value="QJA71436.1"/>
    <property type="molecule type" value="Genomic_DNA"/>
</dbReference>
<evidence type="ECO:0000313" key="2">
    <source>
        <dbReference type="EMBL" id="QJA71436.1"/>
    </source>
</evidence>
<name>A0A6M3JNG2_9ZZZZ</name>
<feature type="coiled-coil region" evidence="1">
    <location>
        <begin position="7"/>
        <end position="34"/>
    </location>
</feature>
<proteinExistence type="predicted"/>
<sequence>MDLQQKFENFKRMNESLAEENSKLQERVNELEDCYLTILMKLDLLSVAKAIINLESVAYRKDIIESVKGDI</sequence>
<accession>A0A6M3JNG2</accession>